<dbReference type="EMBL" id="JABBWD010000005">
    <property type="protein sequence ID" value="KAG1781502.1"/>
    <property type="molecule type" value="Genomic_DNA"/>
</dbReference>
<reference evidence="1" key="1">
    <citation type="journal article" date="2020" name="New Phytol.">
        <title>Comparative genomics reveals dynamic genome evolution in host specialist ectomycorrhizal fungi.</title>
        <authorList>
            <person name="Lofgren L.A."/>
            <person name="Nguyen N.H."/>
            <person name="Vilgalys R."/>
            <person name="Ruytinx J."/>
            <person name="Liao H.L."/>
            <person name="Branco S."/>
            <person name="Kuo A."/>
            <person name="LaButti K."/>
            <person name="Lipzen A."/>
            <person name="Andreopoulos W."/>
            <person name="Pangilinan J."/>
            <person name="Riley R."/>
            <person name="Hundley H."/>
            <person name="Na H."/>
            <person name="Barry K."/>
            <person name="Grigoriev I.V."/>
            <person name="Stajich J.E."/>
            <person name="Kennedy P.G."/>
        </authorList>
    </citation>
    <scope>NUCLEOTIDE SEQUENCE</scope>
    <source>
        <strain evidence="1">DOB743</strain>
    </source>
</reference>
<dbReference type="AlphaFoldDB" id="A0A9P7D755"/>
<protein>
    <submittedName>
        <fullName evidence="1">Uncharacterized protein</fullName>
    </submittedName>
</protein>
<comment type="caution">
    <text evidence="1">The sequence shown here is derived from an EMBL/GenBank/DDBJ whole genome shotgun (WGS) entry which is preliminary data.</text>
</comment>
<gene>
    <name evidence="1" type="ORF">EV702DRAFT_1042007</name>
</gene>
<organism evidence="1 2">
    <name type="scientific">Suillus placidus</name>
    <dbReference type="NCBI Taxonomy" id="48579"/>
    <lineage>
        <taxon>Eukaryota</taxon>
        <taxon>Fungi</taxon>
        <taxon>Dikarya</taxon>
        <taxon>Basidiomycota</taxon>
        <taxon>Agaricomycotina</taxon>
        <taxon>Agaricomycetes</taxon>
        <taxon>Agaricomycetidae</taxon>
        <taxon>Boletales</taxon>
        <taxon>Suillineae</taxon>
        <taxon>Suillaceae</taxon>
        <taxon>Suillus</taxon>
    </lineage>
</organism>
<evidence type="ECO:0000313" key="2">
    <source>
        <dbReference type="Proteomes" id="UP000714275"/>
    </source>
</evidence>
<dbReference type="OrthoDB" id="2638305at2759"/>
<name>A0A9P7D755_9AGAM</name>
<dbReference type="Proteomes" id="UP000714275">
    <property type="component" value="Unassembled WGS sequence"/>
</dbReference>
<keyword evidence="2" id="KW-1185">Reference proteome</keyword>
<sequence length="1122" mass="126611">MSVYEPDVVRRLLSALEPKNSQKKFEASWNSAVKKRVESWTGRATVRMTNPRPRRQYEWEAEIVEYINYISDKTRTRSTKALARLCLDSKVPILGPRFLPPSYLHARKRNQSEPAINPETLYLKALCAIHPFYYPELAKCPRCNGTDNIQWDGWTGTGPCDVHGLMVDEAAIGTQLRCENCKNDATRKEHEHSVKTNLKGYCFATTNPDFWGSWPHWSIPGDIPVFFHRCAVTRDLFNLLVEMRPSSTAGSLAENIRQLHLLEYHRRKLSYLQAWKSRRTMRHGMDFFSPNPLRLFSDPYDVNNYNDKPISNDVVSEVFQDFVSATRESESEEYLRTLSGVSISFDNTFRAATKATVTSREKKKSRVLKGGIISLMNENSEIVGWRFCHGQSNTEISELLQGLKTRCGALDVPPPEIFVADNCCHVRSAVVVVFPGATMKLDVWHFIMRYATVILNPSKNPHWKEVVAEVSACILKKHTEGGSPAEYWDRHEQETRLTSVFEKWSREGTVWSAGARKVHEEQLKHVHKGCLERPRQDIRTDGSRVEGSHKGWNSLQRVHTSGIVTFTGLCHDFVLRRNIHVAFSRATKSDFLSSTHGSHHVHLVDGIAKLFNHLRLEEKTISACCLPLAELQDVPSNEHFGLVESSFASTFGGLLDVKAEEDSPIDLNMSGNKLLEALGDDGDAVDLVLRSTRAEILEEFDIDPRLLSMPEAQAEPLLVHPHATPVSSIGRFGTDAQPQAMTKRKADDDTIVISDSKADELPPRKIMRHMTAATSPEVAALQGISPITLDHFLKPRSRLPYCKAPSRWPTDTDGSTQCQLPAVTPSSTPPNPVAGTIALAPIPRPPGMTLSQHFFTIATRIDACAMHISSNVEFHLFMDMRAEFAWISFKMTPKQWAAATETYNNRLEEKNRANGSETVKKNPQALLRKLGEIEVAVMNRVAKNDFKSRSGSETFWRRHCHVIELIKAESGLGKKIRKAHTCSRCKTIMYPGPENSGYNHRWGFCADGAKQVSKTEPPPPWPQPPGIFSEGKHFHPRAFLETVKQIYEQVFLRPSGESPALEQEAFATMLLDRSTTLEESGTVLFKLYEELEIDSSTPDALLTVHNGVKHLRIEYLQEHWAS</sequence>
<evidence type="ECO:0000313" key="1">
    <source>
        <dbReference type="EMBL" id="KAG1781502.1"/>
    </source>
</evidence>
<proteinExistence type="predicted"/>
<accession>A0A9P7D755</accession>